<dbReference type="Proteomes" id="UP001497644">
    <property type="component" value="Chromosome 5"/>
</dbReference>
<feature type="region of interest" description="Disordered" evidence="1">
    <location>
        <begin position="33"/>
        <end position="60"/>
    </location>
</feature>
<evidence type="ECO:0000313" key="2">
    <source>
        <dbReference type="EMBL" id="CAL1684579.1"/>
    </source>
</evidence>
<reference evidence="2" key="1">
    <citation type="submission" date="2024-04" db="EMBL/GenBank/DDBJ databases">
        <authorList>
            <consortium name="Molecular Ecology Group"/>
        </authorList>
    </citation>
    <scope>NUCLEOTIDE SEQUENCE</scope>
</reference>
<feature type="compositionally biased region" description="Basic and acidic residues" evidence="1">
    <location>
        <begin position="44"/>
        <end position="58"/>
    </location>
</feature>
<evidence type="ECO:0000256" key="1">
    <source>
        <dbReference type="SAM" id="MobiDB-lite"/>
    </source>
</evidence>
<dbReference type="AlphaFoldDB" id="A0AAV2NVL4"/>
<accession>A0AAV2NVL4</accession>
<dbReference type="EMBL" id="OZ034828">
    <property type="protein sequence ID" value="CAL1684579.1"/>
    <property type="molecule type" value="Genomic_DNA"/>
</dbReference>
<sequence length="105" mass="11949">MVSVNRRWLDACIFPPRAAEPRPLKTTSRELYAAGGRRQTKWKTTKEKRREERSGEKKALKRVVASPRHGIYDVISSLTVNNFPRGCAEDTIASRVPPPRVFGRS</sequence>
<organism evidence="2 3">
    <name type="scientific">Lasius platythorax</name>
    <dbReference type="NCBI Taxonomy" id="488582"/>
    <lineage>
        <taxon>Eukaryota</taxon>
        <taxon>Metazoa</taxon>
        <taxon>Ecdysozoa</taxon>
        <taxon>Arthropoda</taxon>
        <taxon>Hexapoda</taxon>
        <taxon>Insecta</taxon>
        <taxon>Pterygota</taxon>
        <taxon>Neoptera</taxon>
        <taxon>Endopterygota</taxon>
        <taxon>Hymenoptera</taxon>
        <taxon>Apocrita</taxon>
        <taxon>Aculeata</taxon>
        <taxon>Formicoidea</taxon>
        <taxon>Formicidae</taxon>
        <taxon>Formicinae</taxon>
        <taxon>Lasius</taxon>
        <taxon>Lasius</taxon>
    </lineage>
</organism>
<gene>
    <name evidence="2" type="ORF">LPLAT_LOCUS10172</name>
</gene>
<proteinExistence type="predicted"/>
<protein>
    <submittedName>
        <fullName evidence="2">Uncharacterized protein</fullName>
    </submittedName>
</protein>
<name>A0AAV2NVL4_9HYME</name>
<keyword evidence="3" id="KW-1185">Reference proteome</keyword>
<evidence type="ECO:0000313" key="3">
    <source>
        <dbReference type="Proteomes" id="UP001497644"/>
    </source>
</evidence>